<reference evidence="2 3" key="1">
    <citation type="submission" date="2017-11" db="EMBL/GenBank/DDBJ databases">
        <title>De-novo sequencing of pomegranate (Punica granatum L.) genome.</title>
        <authorList>
            <person name="Akparov Z."/>
            <person name="Amiraslanov A."/>
            <person name="Hajiyeva S."/>
            <person name="Abbasov M."/>
            <person name="Kaur K."/>
            <person name="Hamwieh A."/>
            <person name="Solovyev V."/>
            <person name="Salamov A."/>
            <person name="Braich B."/>
            <person name="Kosarev P."/>
            <person name="Mahmoud A."/>
            <person name="Hajiyev E."/>
            <person name="Babayeva S."/>
            <person name="Izzatullayeva V."/>
            <person name="Mammadov A."/>
            <person name="Mammadov A."/>
            <person name="Sharifova S."/>
            <person name="Ojaghi J."/>
            <person name="Eynullazada K."/>
            <person name="Bayramov B."/>
            <person name="Abdulazimova A."/>
            <person name="Shahmuradov I."/>
        </authorList>
    </citation>
    <scope>NUCLEOTIDE SEQUENCE [LARGE SCALE GENOMIC DNA]</scope>
    <source>
        <strain evidence="3">cv. AG2017</strain>
        <tissue evidence="2">Leaf</tissue>
    </source>
</reference>
<keyword evidence="3" id="KW-1185">Reference proteome</keyword>
<evidence type="ECO:0000313" key="2">
    <source>
        <dbReference type="EMBL" id="PKI38268.1"/>
    </source>
</evidence>
<dbReference type="Proteomes" id="UP000233551">
    <property type="component" value="Unassembled WGS sequence"/>
</dbReference>
<feature type="signal peptide" evidence="1">
    <location>
        <begin position="1"/>
        <end position="27"/>
    </location>
</feature>
<evidence type="ECO:0008006" key="4">
    <source>
        <dbReference type="Google" id="ProtNLM"/>
    </source>
</evidence>
<comment type="caution">
    <text evidence="2">The sequence shown here is derived from an EMBL/GenBank/DDBJ whole genome shotgun (WGS) entry which is preliminary data.</text>
</comment>
<evidence type="ECO:0000256" key="1">
    <source>
        <dbReference type="SAM" id="SignalP"/>
    </source>
</evidence>
<dbReference type="EMBL" id="PGOL01004155">
    <property type="protein sequence ID" value="PKI38268.1"/>
    <property type="molecule type" value="Genomic_DNA"/>
</dbReference>
<protein>
    <recommendedName>
        <fullName evidence="4">Secreted protein</fullName>
    </recommendedName>
</protein>
<feature type="chain" id="PRO_5014161175" description="Secreted protein" evidence="1">
    <location>
        <begin position="28"/>
        <end position="176"/>
    </location>
</feature>
<evidence type="ECO:0000313" key="3">
    <source>
        <dbReference type="Proteomes" id="UP000233551"/>
    </source>
</evidence>
<proteinExistence type="predicted"/>
<accession>A0A2I0I2R9</accession>
<name>A0A2I0I2R9_PUNGR</name>
<gene>
    <name evidence="2" type="ORF">CRG98_041315</name>
</gene>
<dbReference type="AlphaFoldDB" id="A0A2I0I2R9"/>
<keyword evidence="1" id="KW-0732">Signal</keyword>
<sequence length="176" mass="19782">MRKNQGRVARLGVFGAALLSFLTPTQCLLHPVSRCGHESPSLISPVGIQCRSARFLALASVSLPDLTGAGSRWPFPGVFFADPVRSRWRPHRRHLEWRGVVSSRGCLHPRIRFDAIPIRPELASKRRPIQEKVETGLVEMDELGRSDFVHWDRFVWVPVLECSGSICGPDFSVKVF</sequence>
<organism evidence="2 3">
    <name type="scientific">Punica granatum</name>
    <name type="common">Pomegranate</name>
    <dbReference type="NCBI Taxonomy" id="22663"/>
    <lineage>
        <taxon>Eukaryota</taxon>
        <taxon>Viridiplantae</taxon>
        <taxon>Streptophyta</taxon>
        <taxon>Embryophyta</taxon>
        <taxon>Tracheophyta</taxon>
        <taxon>Spermatophyta</taxon>
        <taxon>Magnoliopsida</taxon>
        <taxon>eudicotyledons</taxon>
        <taxon>Gunneridae</taxon>
        <taxon>Pentapetalae</taxon>
        <taxon>rosids</taxon>
        <taxon>malvids</taxon>
        <taxon>Myrtales</taxon>
        <taxon>Lythraceae</taxon>
        <taxon>Punica</taxon>
    </lineage>
</organism>